<dbReference type="InterPro" id="IPR016039">
    <property type="entry name" value="Thiolase-like"/>
</dbReference>
<dbReference type="InterPro" id="IPR013751">
    <property type="entry name" value="ACP_syn_III_N"/>
</dbReference>
<dbReference type="InterPro" id="IPR013747">
    <property type="entry name" value="ACP_syn_III_C"/>
</dbReference>
<dbReference type="GO" id="GO:0004315">
    <property type="term" value="F:3-oxoacyl-[acyl-carrier-protein] synthase activity"/>
    <property type="evidence" value="ECO:0007669"/>
    <property type="project" value="InterPro"/>
</dbReference>
<protein>
    <submittedName>
        <fullName evidence="6">Ketoacyl-ACP synthase III</fullName>
    </submittedName>
</protein>
<name>A0A6B3QWE3_STRTE</name>
<dbReference type="NCBIfam" id="NF006829">
    <property type="entry name" value="PRK09352.1"/>
    <property type="match status" value="1"/>
</dbReference>
<organism evidence="6">
    <name type="scientific">Streptomyces tendae</name>
    <dbReference type="NCBI Taxonomy" id="1932"/>
    <lineage>
        <taxon>Bacteria</taxon>
        <taxon>Bacillati</taxon>
        <taxon>Actinomycetota</taxon>
        <taxon>Actinomycetes</taxon>
        <taxon>Kitasatosporales</taxon>
        <taxon>Streptomycetaceae</taxon>
        <taxon>Streptomyces</taxon>
    </lineage>
</organism>
<evidence type="ECO:0000256" key="3">
    <source>
        <dbReference type="ARBA" id="ARBA00023315"/>
    </source>
</evidence>
<keyword evidence="3" id="KW-0012">Acyltransferase</keyword>
<evidence type="ECO:0000313" key="6">
    <source>
        <dbReference type="EMBL" id="NEV90855.1"/>
    </source>
</evidence>
<feature type="domain" description="Beta-ketoacyl-[acyl-carrier-protein] synthase III C-terminal" evidence="4">
    <location>
        <begin position="229"/>
        <end position="318"/>
    </location>
</feature>
<dbReference type="PANTHER" id="PTHR34069">
    <property type="entry name" value="3-OXOACYL-[ACYL-CARRIER-PROTEIN] SYNTHASE 3"/>
    <property type="match status" value="1"/>
</dbReference>
<proteinExistence type="predicted"/>
<keyword evidence="2" id="KW-0808">Transferase</keyword>
<dbReference type="RefSeq" id="WP_164460318.1">
    <property type="nucleotide sequence ID" value="NZ_JAAIFS010000007.1"/>
</dbReference>
<dbReference type="PANTHER" id="PTHR34069:SF2">
    <property type="entry name" value="BETA-KETOACYL-[ACYL-CARRIER-PROTEIN] SYNTHASE III"/>
    <property type="match status" value="1"/>
</dbReference>
<comment type="caution">
    <text evidence="6">The sequence shown here is derived from an EMBL/GenBank/DDBJ whole genome shotgun (WGS) entry which is preliminary data.</text>
</comment>
<dbReference type="SUPFAM" id="SSF53901">
    <property type="entry name" value="Thiolase-like"/>
    <property type="match status" value="1"/>
</dbReference>
<dbReference type="Pfam" id="PF08541">
    <property type="entry name" value="ACP_syn_III_C"/>
    <property type="match status" value="1"/>
</dbReference>
<evidence type="ECO:0000256" key="1">
    <source>
        <dbReference type="ARBA" id="ARBA00022490"/>
    </source>
</evidence>
<dbReference type="EMBL" id="JAAIFS010000007">
    <property type="protein sequence ID" value="NEV90855.1"/>
    <property type="molecule type" value="Genomic_DNA"/>
</dbReference>
<accession>A0A6B3QWE3</accession>
<reference evidence="6" key="1">
    <citation type="journal article" date="2020" name="Microorganisms">
        <title>Isolation, Genomic and Metabolomic Characterization of Streptomyces tendae VITAKN with Quorum Sensing Inhibitory Activity from Southern India.</title>
        <authorList>
            <person name="Ishaque N.M."/>
            <person name="Burgsdorf I."/>
            <person name="Limlingan Malit J.J."/>
            <person name="Saha S."/>
            <person name="Teta R."/>
            <person name="Ewe D."/>
            <person name="Kannabiran K."/>
            <person name="Hrouzek P."/>
            <person name="Steindler L."/>
            <person name="Costantino V."/>
            <person name="Saurav K."/>
        </authorList>
    </citation>
    <scope>NUCLEOTIDE SEQUENCE</scope>
    <source>
        <strain evidence="6">VITAKN</strain>
    </source>
</reference>
<dbReference type="Gene3D" id="3.40.47.10">
    <property type="match status" value="2"/>
</dbReference>
<gene>
    <name evidence="6" type="ORF">GUR47_29930</name>
</gene>
<keyword evidence="1" id="KW-0963">Cytoplasm</keyword>
<dbReference type="FunFam" id="3.40.47.10:FF:000056">
    <property type="entry name" value="3-oxoacyl-[acyl-carrier-protein] synthase 3"/>
    <property type="match status" value="1"/>
</dbReference>
<dbReference type="AlphaFoldDB" id="A0A6B3QWE3"/>
<feature type="domain" description="Beta-ketoacyl-[acyl-carrier-protein] synthase III N-terminal" evidence="5">
    <location>
        <begin position="109"/>
        <end position="186"/>
    </location>
</feature>
<evidence type="ECO:0000259" key="4">
    <source>
        <dbReference type="Pfam" id="PF08541"/>
    </source>
</evidence>
<dbReference type="Pfam" id="PF08545">
    <property type="entry name" value="ACP_syn_III"/>
    <property type="match status" value="1"/>
</dbReference>
<evidence type="ECO:0000259" key="5">
    <source>
        <dbReference type="Pfam" id="PF08545"/>
    </source>
</evidence>
<dbReference type="GO" id="GO:0044550">
    <property type="term" value="P:secondary metabolite biosynthetic process"/>
    <property type="evidence" value="ECO:0007669"/>
    <property type="project" value="TreeGrafter"/>
</dbReference>
<dbReference type="CDD" id="cd00830">
    <property type="entry name" value="KAS_III"/>
    <property type="match status" value="1"/>
</dbReference>
<dbReference type="GO" id="GO:0006633">
    <property type="term" value="P:fatty acid biosynthetic process"/>
    <property type="evidence" value="ECO:0007669"/>
    <property type="project" value="InterPro"/>
</dbReference>
<evidence type="ECO:0000256" key="2">
    <source>
        <dbReference type="ARBA" id="ARBA00022679"/>
    </source>
</evidence>
<sequence>MARVAGRLTGIGVYRPGGLLTSAELDTRFGHEEGWIEQITGIRTRLKADPDDTFVEMAAQAADKALAHAGVLAEDLDCVLFSSASSVGQASCRAASLTHRIGAGRAGGFDVNGGCAGFSYGLTLASGLIAAQQARQILVVAAERLSDITDPDDCGTVMIFGDAAGAAVVSAAEHPGIGPAVWGTHGPGEPWMTSAPPKPGAARPYMHMDGTRVVRWFGSHMPQVAQEALDAAGLTWDDIDAFVPHQCNGRLIDAMVRRLRPPEHVAIARSIVTDGNTSSASIPLALESLLAPATVRPGDKALLLGFGAGLTWCAQVVELP</sequence>